<dbReference type="PROSITE" id="PS01148">
    <property type="entry name" value="UPF0033"/>
    <property type="match status" value="1"/>
</dbReference>
<dbReference type="PROSITE" id="PS50987">
    <property type="entry name" value="HTH_ARSR_2"/>
    <property type="match status" value="1"/>
</dbReference>
<reference evidence="3 4" key="1">
    <citation type="submission" date="2017-01" db="EMBL/GenBank/DDBJ databases">
        <authorList>
            <person name="Erauso G."/>
        </authorList>
    </citation>
    <scope>NUCLEOTIDE SEQUENCE [LARGE SCALE GENOMIC DNA]</scope>
    <source>
        <strain evidence="3">MESINF1</strain>
    </source>
</reference>
<dbReference type="EMBL" id="LS974202">
    <property type="protein sequence ID" value="SSC14113.1"/>
    <property type="molecule type" value="Genomic_DNA"/>
</dbReference>
<dbReference type="CDD" id="cd00090">
    <property type="entry name" value="HTH_ARSR"/>
    <property type="match status" value="1"/>
</dbReference>
<name>A0A7Z7PPK3_9BACT</name>
<evidence type="ECO:0000259" key="2">
    <source>
        <dbReference type="PROSITE" id="PS50987"/>
    </source>
</evidence>
<dbReference type="InterPro" id="IPR036390">
    <property type="entry name" value="WH_DNA-bd_sf"/>
</dbReference>
<dbReference type="KEGG" id="minf:MESINF_2673"/>
<dbReference type="SUPFAM" id="SSF64307">
    <property type="entry name" value="SirA-like"/>
    <property type="match status" value="1"/>
</dbReference>
<dbReference type="PANTHER" id="PTHR33279">
    <property type="entry name" value="SULFUR CARRIER PROTEIN YEDF-RELATED"/>
    <property type="match status" value="1"/>
</dbReference>
<protein>
    <submittedName>
        <fullName evidence="3">Putative redox protein, regulator of disulfide bond formation</fullName>
    </submittedName>
</protein>
<dbReference type="Proteomes" id="UP000250796">
    <property type="component" value="Chromosome MESINF"/>
</dbReference>
<keyword evidence="4" id="KW-1185">Reference proteome</keyword>
<dbReference type="AlphaFoldDB" id="A0A7Z7PPK3"/>
<evidence type="ECO:0000313" key="4">
    <source>
        <dbReference type="Proteomes" id="UP000250796"/>
    </source>
</evidence>
<comment type="similarity">
    <text evidence="1">Belongs to the sulfur carrier protein TusA family.</text>
</comment>
<dbReference type="Gene3D" id="3.30.110.40">
    <property type="entry name" value="TusA-like domain"/>
    <property type="match status" value="1"/>
</dbReference>
<organism evidence="3 4">
    <name type="scientific">Mesotoga infera</name>
    <dbReference type="NCBI Taxonomy" id="1236046"/>
    <lineage>
        <taxon>Bacteria</taxon>
        <taxon>Thermotogati</taxon>
        <taxon>Thermotogota</taxon>
        <taxon>Thermotogae</taxon>
        <taxon>Kosmotogales</taxon>
        <taxon>Kosmotogaceae</taxon>
        <taxon>Mesotoga</taxon>
    </lineage>
</organism>
<proteinExistence type="inferred from homology"/>
<feature type="domain" description="HTH arsR-type" evidence="2">
    <location>
        <begin position="1"/>
        <end position="92"/>
    </location>
</feature>
<dbReference type="InterPro" id="IPR011991">
    <property type="entry name" value="ArsR-like_HTH"/>
</dbReference>
<gene>
    <name evidence="3" type="ORF">MESINF_2673</name>
</gene>
<dbReference type="SMART" id="SM00418">
    <property type="entry name" value="HTH_ARSR"/>
    <property type="match status" value="1"/>
</dbReference>
<dbReference type="PANTHER" id="PTHR33279:SF6">
    <property type="entry name" value="SULFUR CARRIER PROTEIN YEDF-RELATED"/>
    <property type="match status" value="1"/>
</dbReference>
<dbReference type="SUPFAM" id="SSF46785">
    <property type="entry name" value="Winged helix' DNA-binding domain"/>
    <property type="match status" value="1"/>
</dbReference>
<sequence length="190" mass="21978">MANLKLPDLFKVFANQTRIEIATLIVDNCMTASEISERLQMDLSTIYRHLQHMKKRGILNSKFSKGVERFDFSSPRIYRLFEEAVSFISETKEYRFLDCSKGICHHYLGEMGVDVKPDLLLDMRGESCPVPDMQTKVTLSEMEEGKVLLVIVDYPLSGERIPVSVQREGHEFLKKIIDDNGDIKIYIRRK</sequence>
<dbReference type="InterPro" id="IPR036868">
    <property type="entry name" value="TusA-like_sf"/>
</dbReference>
<dbReference type="Pfam" id="PF01206">
    <property type="entry name" value="TusA"/>
    <property type="match status" value="1"/>
</dbReference>
<dbReference type="InterPro" id="IPR036388">
    <property type="entry name" value="WH-like_DNA-bd_sf"/>
</dbReference>
<dbReference type="CDD" id="cd00291">
    <property type="entry name" value="SirA_YedF_YeeD"/>
    <property type="match status" value="1"/>
</dbReference>
<dbReference type="GO" id="GO:0003700">
    <property type="term" value="F:DNA-binding transcription factor activity"/>
    <property type="evidence" value="ECO:0007669"/>
    <property type="project" value="InterPro"/>
</dbReference>
<evidence type="ECO:0000256" key="1">
    <source>
        <dbReference type="ARBA" id="ARBA00008984"/>
    </source>
</evidence>
<evidence type="ECO:0000313" key="3">
    <source>
        <dbReference type="EMBL" id="SSC14113.1"/>
    </source>
</evidence>
<dbReference type="Pfam" id="PF12840">
    <property type="entry name" value="HTH_20"/>
    <property type="match status" value="1"/>
</dbReference>
<dbReference type="RefSeq" id="WP_169700430.1">
    <property type="nucleotide sequence ID" value="NZ_LS974202.1"/>
</dbReference>
<dbReference type="InterPro" id="IPR001845">
    <property type="entry name" value="HTH_ArsR_DNA-bd_dom"/>
</dbReference>
<dbReference type="Gene3D" id="1.10.10.10">
    <property type="entry name" value="Winged helix-like DNA-binding domain superfamily/Winged helix DNA-binding domain"/>
    <property type="match status" value="1"/>
</dbReference>
<accession>A0A7Z7PPK3</accession>
<dbReference type="InterPro" id="IPR001455">
    <property type="entry name" value="TusA-like"/>
</dbReference>